<keyword evidence="6" id="KW-1185">Reference proteome</keyword>
<dbReference type="InterPro" id="IPR015421">
    <property type="entry name" value="PyrdxlP-dep_Trfase_major"/>
</dbReference>
<organism evidence="5 6">
    <name type="scientific">Diatrype stigma</name>
    <dbReference type="NCBI Taxonomy" id="117547"/>
    <lineage>
        <taxon>Eukaryota</taxon>
        <taxon>Fungi</taxon>
        <taxon>Dikarya</taxon>
        <taxon>Ascomycota</taxon>
        <taxon>Pezizomycotina</taxon>
        <taxon>Sordariomycetes</taxon>
        <taxon>Xylariomycetidae</taxon>
        <taxon>Xylariales</taxon>
        <taxon>Diatrypaceae</taxon>
        <taxon>Diatrype</taxon>
    </lineage>
</organism>
<comment type="caution">
    <text evidence="5">The sequence shown here is derived from an EMBL/GenBank/DDBJ whole genome shotgun (WGS) entry which is preliminary data.</text>
</comment>
<protein>
    <submittedName>
        <fullName evidence="5">Uncharacterized protein</fullName>
    </submittedName>
</protein>
<evidence type="ECO:0000313" key="6">
    <source>
        <dbReference type="Proteomes" id="UP001320420"/>
    </source>
</evidence>
<keyword evidence="2" id="KW-0032">Aminotransferase</keyword>
<accession>A0AAN9UVF4</accession>
<dbReference type="GO" id="GO:0030170">
    <property type="term" value="F:pyridoxal phosphate binding"/>
    <property type="evidence" value="ECO:0007669"/>
    <property type="project" value="InterPro"/>
</dbReference>
<keyword evidence="3" id="KW-0808">Transferase</keyword>
<name>A0AAN9UVF4_9PEZI</name>
<dbReference type="InterPro" id="IPR022357">
    <property type="entry name" value="MIP_CS"/>
</dbReference>
<gene>
    <name evidence="5" type="ORF">SLS62_004101</name>
</gene>
<feature type="compositionally biased region" description="Basic and acidic residues" evidence="4">
    <location>
        <begin position="675"/>
        <end position="690"/>
    </location>
</feature>
<comment type="subcellular location">
    <subcellularLocation>
        <location evidence="1">Mitochondrion</location>
    </subcellularLocation>
</comment>
<dbReference type="SUPFAM" id="SSF52540">
    <property type="entry name" value="P-loop containing nucleoside triphosphate hydrolases"/>
    <property type="match status" value="1"/>
</dbReference>
<evidence type="ECO:0000256" key="3">
    <source>
        <dbReference type="ARBA" id="ARBA00022679"/>
    </source>
</evidence>
<evidence type="ECO:0000256" key="1">
    <source>
        <dbReference type="ARBA" id="ARBA00004173"/>
    </source>
</evidence>
<dbReference type="Pfam" id="PF13500">
    <property type="entry name" value="AAA_26"/>
    <property type="match status" value="2"/>
</dbReference>
<reference evidence="5 6" key="1">
    <citation type="submission" date="2024-02" db="EMBL/GenBank/DDBJ databases">
        <title>De novo assembly and annotation of 12 fungi associated with fruit tree decline syndrome in Ontario, Canada.</title>
        <authorList>
            <person name="Sulman M."/>
            <person name="Ellouze W."/>
            <person name="Ilyukhin E."/>
        </authorList>
    </citation>
    <scope>NUCLEOTIDE SEQUENCE [LARGE SCALE GENOMIC DNA]</scope>
    <source>
        <strain evidence="5 6">M11/M66-122</strain>
    </source>
</reference>
<sequence length="850" mass="93750">MRQLLFRSPRERAKLSKTLAGSMLWRNLRVYQIYGANTEVGKTVLTTMLCKATSKLYETEKTHYLKPVSTGPLEDADERSVKVIPTDSQLLRRVYEYGSQKAADGSGWLFIETAGGVHSPSPTGTTQADLYMPLRCPVILIGDSKLGGISTTISAFESLKLRGYDIAAILMFRDEEYKNHEYLSEYFHDRHAGIPVVAMTRPPPERSEESLLTPDSIAMSCYYVNASENKDVRSVLGYLKQQHSARIARLESMAADAHKKIWYPFTQQSLLKPENITTIDAARGDFFHTLIPQKQEKGTGAPGDALLQPSFDGSASWWTQGLGHSNPSLTLAAAYAAGRYGHVMFAEAIHEPALALAEALLKGMQNPRLSRVFYSDNGSTGVEVAVKMGLRAARVRYGWAADVPVGVIGLKGGYHGDTMGAMDCAEPSVFNEKVEWYEGKGVWLDYPTVICARGTWVVKLPEAMRNEGVSQQTESLQFKSLAKLFDIENREAQHVEFYENHIEKELKRHVSQGRKFGALLMEPVVIGAGGMFDPLFQRALVNVVRRSEELFSGGGRPFREPGENGDDVDGKAWKGLPIIFDEVFTGLYRLGRFTASSFLQTDADISVHAKLLTGGVVPLCATLASESVFRAFASDDKTDALLHGHSYTAHAVGCQVALESLRQLRALDKGGHWDWAKADGKRKPKTRETPEPPEQEEVMTPQREEAKPSPLLREESPTTANKDDKLSSPPLSPPWSIWSPTFLDYVSAQQGVAGVWALGSVLSIHMDAGDGGAGYKSTAAVRIRDALRQRSEPQEEAAGAKQQKAEVNVPWNVHSRVLGNVLYIMGSQTSTRGDIEGIQELIKRTIESVR</sequence>
<dbReference type="PANTHER" id="PTHR42684:SF3">
    <property type="entry name" value="ADENOSYLMETHIONINE-8-AMINO-7-OXONONANOATE AMINOTRANSFERASE"/>
    <property type="match status" value="1"/>
</dbReference>
<dbReference type="InterPro" id="IPR015424">
    <property type="entry name" value="PyrdxlP-dep_Trfase"/>
</dbReference>
<dbReference type="InterPro" id="IPR049704">
    <property type="entry name" value="Aminotrans_3_PPA_site"/>
</dbReference>
<dbReference type="Gene3D" id="3.40.640.10">
    <property type="entry name" value="Type I PLP-dependent aspartate aminotransferase-like (Major domain)"/>
    <property type="match status" value="1"/>
</dbReference>
<dbReference type="Gene3D" id="3.40.50.300">
    <property type="entry name" value="P-loop containing nucleotide triphosphate hydrolases"/>
    <property type="match status" value="2"/>
</dbReference>
<evidence type="ECO:0000313" key="5">
    <source>
        <dbReference type="EMBL" id="KAK7754002.1"/>
    </source>
</evidence>
<dbReference type="AlphaFoldDB" id="A0AAN9UVF4"/>
<dbReference type="SUPFAM" id="SSF53383">
    <property type="entry name" value="PLP-dependent transferases"/>
    <property type="match status" value="1"/>
</dbReference>
<evidence type="ECO:0000256" key="2">
    <source>
        <dbReference type="ARBA" id="ARBA00022576"/>
    </source>
</evidence>
<dbReference type="GO" id="GO:0004141">
    <property type="term" value="F:dethiobiotin synthase activity"/>
    <property type="evidence" value="ECO:0007669"/>
    <property type="project" value="TreeGrafter"/>
</dbReference>
<dbReference type="InterPro" id="IPR027417">
    <property type="entry name" value="P-loop_NTPase"/>
</dbReference>
<feature type="region of interest" description="Disordered" evidence="4">
    <location>
        <begin position="675"/>
        <end position="731"/>
    </location>
</feature>
<feature type="compositionally biased region" description="Basic and acidic residues" evidence="4">
    <location>
        <begin position="702"/>
        <end position="726"/>
    </location>
</feature>
<dbReference type="GO" id="GO:0009102">
    <property type="term" value="P:biotin biosynthetic process"/>
    <property type="evidence" value="ECO:0007669"/>
    <property type="project" value="TreeGrafter"/>
</dbReference>
<evidence type="ECO:0000256" key="4">
    <source>
        <dbReference type="SAM" id="MobiDB-lite"/>
    </source>
</evidence>
<dbReference type="InterPro" id="IPR005814">
    <property type="entry name" value="Aminotrans_3"/>
</dbReference>
<dbReference type="Proteomes" id="UP001320420">
    <property type="component" value="Unassembled WGS sequence"/>
</dbReference>
<dbReference type="CDD" id="cd03109">
    <property type="entry name" value="DTBS"/>
    <property type="match status" value="1"/>
</dbReference>
<dbReference type="FunFam" id="3.90.1150.10:FF:000080">
    <property type="entry name" value="Bifunctional dethiobiotin synthetase/adenosylmethionine-8-amino-7-oxononanoate aminotransferase"/>
    <property type="match status" value="1"/>
</dbReference>
<dbReference type="GO" id="GO:0004015">
    <property type="term" value="F:adenosylmethionine-8-amino-7-oxononanoate transaminase activity"/>
    <property type="evidence" value="ECO:0007669"/>
    <property type="project" value="TreeGrafter"/>
</dbReference>
<dbReference type="GO" id="GO:0005739">
    <property type="term" value="C:mitochondrion"/>
    <property type="evidence" value="ECO:0007669"/>
    <property type="project" value="UniProtKB-SubCell"/>
</dbReference>
<proteinExistence type="predicted"/>
<dbReference type="EMBL" id="JAKJXP020000024">
    <property type="protein sequence ID" value="KAK7754002.1"/>
    <property type="molecule type" value="Genomic_DNA"/>
</dbReference>
<dbReference type="PROSITE" id="PS00221">
    <property type="entry name" value="MIP"/>
    <property type="match status" value="1"/>
</dbReference>
<dbReference type="PANTHER" id="PTHR42684">
    <property type="entry name" value="ADENOSYLMETHIONINE-8-AMINO-7-OXONONANOATE AMINOTRANSFERASE"/>
    <property type="match status" value="1"/>
</dbReference>
<dbReference type="Pfam" id="PF00202">
    <property type="entry name" value="Aminotran_3"/>
    <property type="match status" value="2"/>
</dbReference>
<dbReference type="PROSITE" id="PS00600">
    <property type="entry name" value="AA_TRANSFER_CLASS_3"/>
    <property type="match status" value="1"/>
</dbReference>